<sequence length="91" mass="9991">MLSHERRAPIRPHKPLNDINAMSVPSSKHRHATLPRVQLIPHGGFHTDSSAYGSHTLIRHPLNGASVLSGWKHGKGGHGTDSHRAFLSPWS</sequence>
<feature type="region of interest" description="Disordered" evidence="1">
    <location>
        <begin position="1"/>
        <end position="30"/>
    </location>
</feature>
<dbReference type="EMBL" id="QNUK01000962">
    <property type="protein sequence ID" value="KAF5888570.1"/>
    <property type="molecule type" value="Genomic_DNA"/>
</dbReference>
<keyword evidence="2" id="KW-0675">Receptor</keyword>
<gene>
    <name evidence="2" type="primary">met</name>
    <name evidence="2" type="ORF">DAT39_021731</name>
</gene>
<accession>A0A8J4X8N4</accession>
<proteinExistence type="predicted"/>
<reference evidence="2" key="1">
    <citation type="submission" date="2020-07" db="EMBL/GenBank/DDBJ databases">
        <title>Clarias magur genome sequencing, assembly and annotation.</title>
        <authorList>
            <person name="Kushwaha B."/>
            <person name="Kumar R."/>
            <person name="Das P."/>
            <person name="Joshi C.G."/>
            <person name="Kumar D."/>
            <person name="Nagpure N.S."/>
            <person name="Pandey M."/>
            <person name="Agarwal S."/>
            <person name="Srivastava S."/>
            <person name="Singh M."/>
            <person name="Sahoo L."/>
            <person name="Jayasankar P."/>
            <person name="Meher P.K."/>
            <person name="Koringa P.G."/>
            <person name="Iquebal M.A."/>
            <person name="Das S.P."/>
            <person name="Bit A."/>
            <person name="Patnaik S."/>
            <person name="Patel N."/>
            <person name="Shah T.M."/>
            <person name="Hinsu A."/>
            <person name="Jena J.K."/>
        </authorList>
    </citation>
    <scope>NUCLEOTIDE SEQUENCE</scope>
    <source>
        <strain evidence="2">CIFAMagur01</strain>
        <tissue evidence="2">Testis</tissue>
    </source>
</reference>
<dbReference type="Proteomes" id="UP000727407">
    <property type="component" value="Unassembled WGS sequence"/>
</dbReference>
<evidence type="ECO:0000313" key="3">
    <source>
        <dbReference type="Proteomes" id="UP000727407"/>
    </source>
</evidence>
<comment type="caution">
    <text evidence="2">The sequence shown here is derived from an EMBL/GenBank/DDBJ whole genome shotgun (WGS) entry which is preliminary data.</text>
</comment>
<protein>
    <submittedName>
        <fullName evidence="2">Hepatocyte growth factor receptor</fullName>
    </submittedName>
</protein>
<organism evidence="2 3">
    <name type="scientific">Clarias magur</name>
    <name type="common">Asian catfish</name>
    <name type="synonym">Macropteronotus magur</name>
    <dbReference type="NCBI Taxonomy" id="1594786"/>
    <lineage>
        <taxon>Eukaryota</taxon>
        <taxon>Metazoa</taxon>
        <taxon>Chordata</taxon>
        <taxon>Craniata</taxon>
        <taxon>Vertebrata</taxon>
        <taxon>Euteleostomi</taxon>
        <taxon>Actinopterygii</taxon>
        <taxon>Neopterygii</taxon>
        <taxon>Teleostei</taxon>
        <taxon>Ostariophysi</taxon>
        <taxon>Siluriformes</taxon>
        <taxon>Clariidae</taxon>
        <taxon>Clarias</taxon>
    </lineage>
</organism>
<evidence type="ECO:0000256" key="1">
    <source>
        <dbReference type="SAM" id="MobiDB-lite"/>
    </source>
</evidence>
<keyword evidence="3" id="KW-1185">Reference proteome</keyword>
<evidence type="ECO:0000313" key="2">
    <source>
        <dbReference type="EMBL" id="KAF5888570.1"/>
    </source>
</evidence>
<name>A0A8J4X8N4_CLAMG</name>
<dbReference type="AlphaFoldDB" id="A0A8J4X8N4"/>